<evidence type="ECO:0000313" key="6">
    <source>
        <dbReference type="EMBL" id="BAG83478.1"/>
    </source>
</evidence>
<dbReference type="InterPro" id="IPR003494">
    <property type="entry name" value="SHS2_FtsA"/>
</dbReference>
<gene>
    <name evidence="6" type="ordered locus">CFPG_215</name>
</gene>
<feature type="domain" description="SHS2" evidence="5">
    <location>
        <begin position="14"/>
        <end position="198"/>
    </location>
</feature>
<proteinExistence type="predicted"/>
<evidence type="ECO:0000313" key="7">
    <source>
        <dbReference type="Proteomes" id="UP000000723"/>
    </source>
</evidence>
<dbReference type="PIRSF" id="PIRSF003101">
    <property type="entry name" value="FtsA"/>
    <property type="match status" value="1"/>
</dbReference>
<dbReference type="InterPro" id="IPR050696">
    <property type="entry name" value="FtsA/MreB"/>
</dbReference>
<keyword evidence="3" id="KW-0472">Membrane</keyword>
<dbReference type="eggNOG" id="COG0849">
    <property type="taxonomic scope" value="Bacteria"/>
</dbReference>
<dbReference type="KEGG" id="aps:CFPG_215"/>
<dbReference type="Gene3D" id="3.30.420.40">
    <property type="match status" value="2"/>
</dbReference>
<reference evidence="7" key="1">
    <citation type="journal article" date="2008" name="Science">
        <title>Genome of an endosymbiont coupling N2 fixation to cellulolysis within RT protist cells in termite gut.</title>
        <authorList>
            <person name="Hongoh Y."/>
            <person name="Sharma V.K."/>
            <person name="Prakash T."/>
            <person name="Noda S."/>
            <person name="Toh H."/>
            <person name="Taylor T.D."/>
            <person name="Kudo T."/>
            <person name="Sakaki Y."/>
            <person name="Toyoda A."/>
            <person name="Hattori M."/>
            <person name="Ohkuma M."/>
        </authorList>
    </citation>
    <scope>NUCLEOTIDE SEQUENCE [LARGE SCALE GENOMIC DNA]</scope>
</reference>
<evidence type="ECO:0000256" key="4">
    <source>
        <dbReference type="ARBA" id="ARBA00023306"/>
    </source>
</evidence>
<dbReference type="GO" id="GO:0051301">
    <property type="term" value="P:cell division"/>
    <property type="evidence" value="ECO:0007669"/>
    <property type="project" value="UniProtKB-KW"/>
</dbReference>
<dbReference type="SUPFAM" id="SSF53067">
    <property type="entry name" value="Actin-like ATPase domain"/>
    <property type="match status" value="2"/>
</dbReference>
<dbReference type="InterPro" id="IPR020823">
    <property type="entry name" value="Cell_div_FtsA"/>
</dbReference>
<dbReference type="OrthoDB" id="9768127at2"/>
<sequence length="396" mass="43776">MHEKLNNTGHSHYVVALDLGTSKLLAMAARKTHEGISILDSKQIPSGTCIRRGCVYKIDDTANIVRKIVNGLSHSLNSGIKKVYVGIGGQSLRAEYYSVKKEINGLVTSDILLHLEDECRKHMSELIEVLEIVFSEYFLDGKLETNPKNMYCKEIETKYQLILGRPSLKNLLKKSIEGKAGIEIAGFFISPLATAEAVLTSKDKRRGCALIEFGAGITYLSIYREERLKYLVTIPLGGSVITKDLCCLGIVESEAETLKINDGNALIDYSKKEQLVDTIIEARVNEIVTNIVEQIKQSGCLPMLDEGIIITGGASLLKNLDKLLSQQIGKQVRRANIKNHAHACILGLLALSKDNCAKETCEESSLLQEGKQQKLISPPKRKESLFGKLSRTIFDD</sequence>
<protein>
    <submittedName>
        <fullName evidence="6">Cell division protein FtsA</fullName>
    </submittedName>
</protein>
<name>B6YQK6_AZOPC</name>
<dbReference type="InterPro" id="IPR043129">
    <property type="entry name" value="ATPase_NBD"/>
</dbReference>
<dbReference type="PANTHER" id="PTHR32432:SF4">
    <property type="entry name" value="CELL DIVISION PROTEIN FTSA"/>
    <property type="match status" value="1"/>
</dbReference>
<dbReference type="STRING" id="511995.CFPG_215"/>
<evidence type="ECO:0000256" key="1">
    <source>
        <dbReference type="ARBA" id="ARBA00022475"/>
    </source>
</evidence>
<dbReference type="AlphaFoldDB" id="B6YQK6"/>
<evidence type="ECO:0000256" key="3">
    <source>
        <dbReference type="ARBA" id="ARBA00023136"/>
    </source>
</evidence>
<keyword evidence="1" id="KW-1003">Cell membrane</keyword>
<dbReference type="Pfam" id="PF14450">
    <property type="entry name" value="FtsA"/>
    <property type="match status" value="1"/>
</dbReference>
<dbReference type="GO" id="GO:0032153">
    <property type="term" value="C:cell division site"/>
    <property type="evidence" value="ECO:0007669"/>
    <property type="project" value="TreeGrafter"/>
</dbReference>
<dbReference type="EMBL" id="AP010656">
    <property type="protein sequence ID" value="BAG83478.1"/>
    <property type="molecule type" value="Genomic_DNA"/>
</dbReference>
<dbReference type="Proteomes" id="UP000000723">
    <property type="component" value="Chromosome"/>
</dbReference>
<dbReference type="SMART" id="SM00842">
    <property type="entry name" value="FtsA"/>
    <property type="match status" value="1"/>
</dbReference>
<dbReference type="GO" id="GO:0009898">
    <property type="term" value="C:cytoplasmic side of plasma membrane"/>
    <property type="evidence" value="ECO:0007669"/>
    <property type="project" value="TreeGrafter"/>
</dbReference>
<evidence type="ECO:0000256" key="2">
    <source>
        <dbReference type="ARBA" id="ARBA00022618"/>
    </source>
</evidence>
<organism evidence="6 7">
    <name type="scientific">Azobacteroides pseudotrichonymphae genomovar. CFP2</name>
    <dbReference type="NCBI Taxonomy" id="511995"/>
    <lineage>
        <taxon>Bacteria</taxon>
        <taxon>Pseudomonadati</taxon>
        <taxon>Bacteroidota</taxon>
        <taxon>Bacteroidia</taxon>
        <taxon>Bacteroidales</taxon>
        <taxon>Candidatus Azobacteroides</taxon>
    </lineage>
</organism>
<dbReference type="RefSeq" id="WP_012573239.1">
    <property type="nucleotide sequence ID" value="NC_011565.1"/>
</dbReference>
<dbReference type="HOGENOM" id="CLU_037850_4_0_10"/>
<keyword evidence="4" id="KW-0131">Cell cycle</keyword>
<evidence type="ECO:0000259" key="5">
    <source>
        <dbReference type="SMART" id="SM00842"/>
    </source>
</evidence>
<dbReference type="PANTHER" id="PTHR32432">
    <property type="entry name" value="CELL DIVISION PROTEIN FTSA-RELATED"/>
    <property type="match status" value="1"/>
</dbReference>
<keyword evidence="7" id="KW-1185">Reference proteome</keyword>
<keyword evidence="2 6" id="KW-0132">Cell division</keyword>
<accession>B6YQK6</accession>